<dbReference type="AlphaFoldDB" id="A0A157ZKZ2"/>
<keyword evidence="1" id="KW-0812">Transmembrane</keyword>
<dbReference type="InterPro" id="IPR012495">
    <property type="entry name" value="TadE-like_dom"/>
</dbReference>
<organism evidence="3 4">
    <name type="scientific">Caballeronia glebae</name>
    <dbReference type="NCBI Taxonomy" id="1777143"/>
    <lineage>
        <taxon>Bacteria</taxon>
        <taxon>Pseudomonadati</taxon>
        <taxon>Pseudomonadota</taxon>
        <taxon>Betaproteobacteria</taxon>
        <taxon>Burkholderiales</taxon>
        <taxon>Burkholderiaceae</taxon>
        <taxon>Caballeronia</taxon>
    </lineage>
</organism>
<dbReference type="EMBL" id="FCOJ02000004">
    <property type="protein sequence ID" value="SAK46190.1"/>
    <property type="molecule type" value="Genomic_DNA"/>
</dbReference>
<evidence type="ECO:0000256" key="1">
    <source>
        <dbReference type="SAM" id="Phobius"/>
    </source>
</evidence>
<evidence type="ECO:0000313" key="4">
    <source>
        <dbReference type="Proteomes" id="UP000054596"/>
    </source>
</evidence>
<keyword evidence="4" id="KW-1185">Reference proteome</keyword>
<proteinExistence type="predicted"/>
<dbReference type="RefSeq" id="WP_235023168.1">
    <property type="nucleotide sequence ID" value="NZ_FCOJ02000004.1"/>
</dbReference>
<accession>A0A157ZKZ2</accession>
<protein>
    <submittedName>
        <fullName evidence="3">TadE family protein</fullName>
    </submittedName>
</protein>
<evidence type="ECO:0000313" key="3">
    <source>
        <dbReference type="EMBL" id="SAK46190.1"/>
    </source>
</evidence>
<evidence type="ECO:0000259" key="2">
    <source>
        <dbReference type="Pfam" id="PF07811"/>
    </source>
</evidence>
<keyword evidence="1" id="KW-1133">Transmembrane helix</keyword>
<dbReference type="Pfam" id="PF07811">
    <property type="entry name" value="TadE"/>
    <property type="match status" value="1"/>
</dbReference>
<gene>
    <name evidence="3" type="ORF">AWB82_00831</name>
</gene>
<keyword evidence="1" id="KW-0472">Membrane</keyword>
<name>A0A157ZKZ2_9BURK</name>
<feature type="domain" description="TadE-like" evidence="2">
    <location>
        <begin position="21"/>
        <end position="63"/>
    </location>
</feature>
<reference evidence="3" key="1">
    <citation type="submission" date="2016-01" db="EMBL/GenBank/DDBJ databases">
        <authorList>
            <person name="Peeters C."/>
        </authorList>
    </citation>
    <scope>NUCLEOTIDE SEQUENCE [LARGE SCALE GENOMIC DNA]</scope>
    <source>
        <strain evidence="3">LMG 29325</strain>
    </source>
</reference>
<feature type="transmembrane region" description="Helical" evidence="1">
    <location>
        <begin position="21"/>
        <end position="42"/>
    </location>
</feature>
<dbReference type="Proteomes" id="UP000054596">
    <property type="component" value="Unassembled WGS sequence"/>
</dbReference>
<dbReference type="STRING" id="1777143.AWB82_00831"/>
<comment type="caution">
    <text evidence="3">The sequence shown here is derived from an EMBL/GenBank/DDBJ whole genome shotgun (WGS) entry which is preliminary data.</text>
</comment>
<sequence length="162" mass="17826">MRAPSPRNSRFWPRFTRDERGASAIEFAIVAPLVFILILGTVEVALDMIVDASVQYAAQQASRAGLTTANPSSGTRSQEAANIVNNILGGWTKINGKVDIKTYAYSSYNDISAGNYQNTMGNFGDVVLYQITLTMPTFSGIPKLFGIETMTFQRNYLVQNEK</sequence>